<dbReference type="Proteomes" id="UP001056386">
    <property type="component" value="Chromosome 1"/>
</dbReference>
<proteinExistence type="predicted"/>
<protein>
    <submittedName>
        <fullName evidence="1">Uncharacterized protein</fullName>
    </submittedName>
</protein>
<dbReference type="EMBL" id="CP099587">
    <property type="protein sequence ID" value="USS44593.1"/>
    <property type="molecule type" value="Genomic_DNA"/>
</dbReference>
<gene>
    <name evidence="1" type="ORF">NFI99_23485</name>
</gene>
<dbReference type="RefSeq" id="WP_153477532.1">
    <property type="nucleotide sequence ID" value="NZ_CP045087.1"/>
</dbReference>
<accession>A0ABY5BDJ9</accession>
<sequence>MKIDRARSLLVELEQLVRDVKVFEYIVETDYQIGRRWTRAREIPEASEKISAVVGDVLQNLRSALDHAFWDVVSPHAEEKKKRDVQFPYSRDADGWGRQLETRSVDKVSEDFYEYIKSLRVYPGGGSENLVMVHEFNIRDKHRSAIPLCDFKKITSSDIAAYVHDFPRGFFNCSLGGAEKDFGWSVPVRPLPKKKMRGGAPSKKIACRVIPVDVGVCFQMAGTHQRVSVNEFLSPVIDEIETVVKKIHSFA</sequence>
<organism evidence="1 2">
    <name type="scientific">Burkholderia glumae</name>
    <name type="common">Pseudomonas glumae</name>
    <dbReference type="NCBI Taxonomy" id="337"/>
    <lineage>
        <taxon>Bacteria</taxon>
        <taxon>Pseudomonadati</taxon>
        <taxon>Pseudomonadota</taxon>
        <taxon>Betaproteobacteria</taxon>
        <taxon>Burkholderiales</taxon>
        <taxon>Burkholderiaceae</taxon>
        <taxon>Burkholderia</taxon>
    </lineage>
</organism>
<keyword evidence="2" id="KW-1185">Reference proteome</keyword>
<name>A0ABY5BDJ9_BURGL</name>
<evidence type="ECO:0000313" key="1">
    <source>
        <dbReference type="EMBL" id="USS44593.1"/>
    </source>
</evidence>
<evidence type="ECO:0000313" key="2">
    <source>
        <dbReference type="Proteomes" id="UP001056386"/>
    </source>
</evidence>
<reference evidence="1" key="1">
    <citation type="submission" date="2022-06" db="EMBL/GenBank/DDBJ databases">
        <title>Draft genome sequence of Burkholderia glumae strain GR20004 isolated from rice panicle showing bacterial panicle blight.</title>
        <authorList>
            <person name="Choi S.Y."/>
            <person name="Lee Y.H."/>
        </authorList>
    </citation>
    <scope>NUCLEOTIDE SEQUENCE</scope>
    <source>
        <strain evidence="1">GR20004</strain>
    </source>
</reference>